<protein>
    <recommendedName>
        <fullName evidence="3">DUF4926 domain-containing protein</fullName>
    </recommendedName>
</protein>
<proteinExistence type="predicted"/>
<evidence type="ECO:0008006" key="3">
    <source>
        <dbReference type="Google" id="ProtNLM"/>
    </source>
</evidence>
<dbReference type="RefSeq" id="WP_029773664.1">
    <property type="nucleotide sequence ID" value="NZ_CP033066.1"/>
</dbReference>
<gene>
    <name evidence="1" type="ORF">D9T18_16580</name>
</gene>
<dbReference type="EMBL" id="CP033066">
    <property type="protein sequence ID" value="AYM88316.1"/>
    <property type="molecule type" value="Genomic_DNA"/>
</dbReference>
<dbReference type="AlphaFoldDB" id="A0AAD0XD79"/>
<evidence type="ECO:0000313" key="2">
    <source>
        <dbReference type="Proteomes" id="UP000279995"/>
    </source>
</evidence>
<name>A0AAD0XD79_9GAMM</name>
<organism evidence="1 2">
    <name type="scientific">Pseudoalteromonas agarivorans</name>
    <dbReference type="NCBI Taxonomy" id="176102"/>
    <lineage>
        <taxon>Bacteria</taxon>
        <taxon>Pseudomonadati</taxon>
        <taxon>Pseudomonadota</taxon>
        <taxon>Gammaproteobacteria</taxon>
        <taxon>Alteromonadales</taxon>
        <taxon>Pseudoalteromonadaceae</taxon>
        <taxon>Pseudoalteromonas</taxon>
    </lineage>
</organism>
<sequence>MKQYSVVKVISLNKKFIYSEKSFGSRAPQVGDVGTIVEVYDGAFDIECCDENGVTIWLEIFEPSDGDLELLYI</sequence>
<reference evidence="1 2" key="1">
    <citation type="submission" date="2018-10" db="EMBL/GenBank/DDBJ databases">
        <title>Complete Genome Sequence and Transcriptomic Profiles of a Marine Bacterium, Pseudoalteromonas agarivorans Hao 2018.</title>
        <authorList>
            <person name="Hao L."/>
        </authorList>
    </citation>
    <scope>NUCLEOTIDE SEQUENCE [LARGE SCALE GENOMIC DNA]</scope>
    <source>
        <strain evidence="1 2">Hao 2018</strain>
    </source>
</reference>
<accession>A0AAD0XD79</accession>
<evidence type="ECO:0000313" key="1">
    <source>
        <dbReference type="EMBL" id="AYM88316.1"/>
    </source>
</evidence>
<dbReference type="Proteomes" id="UP000279995">
    <property type="component" value="Chromosome II"/>
</dbReference>